<dbReference type="PANTHER" id="PTHR30189">
    <property type="entry name" value="LPS-ASSEMBLY PROTEIN"/>
    <property type="match status" value="1"/>
</dbReference>
<sequence precursor="true">MRARRLTRPALRLAALLLAGSTLTLPAQLPLQAQTAQGLQTDPATTGAPATLVADSLRLEGRDRLIAEGNVEALSGSTRLKAARVIYDRTTDRLILEGPVTVVQDDRIVVLADGGDLDATLENGLLRGARMVLDQQVQLAANRIDRVGGRYTQLYKAAATSCRVCDDGTPPLWQIRAKRVVHDQQEKQLYFENAQLRVLDVPVLWFPRLRLPDPTLERATGFLIPELRQTSLLGLGVKMPYFVTLGDHRDLTFTPYLSPKTRTLELRYRQAFRRGDITLNGAVSDDSIGPGGRRSYLFGEGRFFLPRDYQLSFDFEMTSDAAYLLDYDYSEKDRLDSAIAITRTRRDEYSNVSLTSYETLRASESNSTLPTIIGDLTYERRFFPARLGGELRMGLEANSRYRSSDDPVDGIGRDVSRVTADMFWLRNLSLPHGVQASFRGGVSVDGFRTLQDDTFDGDLTEVVPQTSLTLRWPLARQGASGVRHLLEPVAMLGWTGGTRRDLPNDESTRVEFDEGNLLTLSRFPAPDRRERGLMAAYGLQWLRLSPQGLQTTLTLGQVWRDSVDSDFSLSSGLSSQTSDLLVAGQIKTAGGLSLGARTLFDDAVSLSKAEARLMLLRPDFNLSASYVWLGADSEEDRPDTQSEWSIEGGYRLSRHWTGSANLRYDVVADSAAEAGVGLRYRNECVDLRLSLSRRFTSSAIVEPSTDVGLTVSIRGFGVGTADDSYTRTCRNAP</sequence>
<comment type="caution">
    <text evidence="3">The sequence shown here is derived from an EMBL/GenBank/DDBJ whole genome shotgun (WGS) entry which is preliminary data.</text>
</comment>
<keyword evidence="1" id="KW-0472">Membrane</keyword>
<gene>
    <name evidence="1" type="primary">lptD</name>
    <name evidence="3" type="ORF">ACFQ3C_15025</name>
</gene>
<comment type="function">
    <text evidence="1">Involved in the assembly of lipopolysaccharide (LPS) at the surface of the outer membrane.</text>
</comment>
<feature type="domain" description="LptD C-terminal" evidence="2">
    <location>
        <begin position="293"/>
        <end position="656"/>
    </location>
</feature>
<evidence type="ECO:0000256" key="1">
    <source>
        <dbReference type="HAMAP-Rule" id="MF_01411"/>
    </source>
</evidence>
<name>A0ABW3TFL6_9RHOB</name>
<dbReference type="PANTHER" id="PTHR30189:SF1">
    <property type="entry name" value="LPS-ASSEMBLY PROTEIN LPTD"/>
    <property type="match status" value="1"/>
</dbReference>
<keyword evidence="1" id="KW-0998">Cell outer membrane</keyword>
<dbReference type="InterPro" id="IPR020889">
    <property type="entry name" value="LipoPS_assembly_LptD"/>
</dbReference>
<evidence type="ECO:0000313" key="4">
    <source>
        <dbReference type="Proteomes" id="UP001597151"/>
    </source>
</evidence>
<dbReference type="Proteomes" id="UP001597151">
    <property type="component" value="Unassembled WGS sequence"/>
</dbReference>
<evidence type="ECO:0000313" key="3">
    <source>
        <dbReference type="EMBL" id="MFD1195984.1"/>
    </source>
</evidence>
<feature type="signal peptide" evidence="1">
    <location>
        <begin position="1"/>
        <end position="27"/>
    </location>
</feature>
<keyword evidence="1" id="KW-0732">Signal</keyword>
<keyword evidence="4" id="KW-1185">Reference proteome</keyword>
<organism evidence="3 4">
    <name type="scientific">Seohaeicola saemankumensis</name>
    <dbReference type="NCBI Taxonomy" id="481181"/>
    <lineage>
        <taxon>Bacteria</taxon>
        <taxon>Pseudomonadati</taxon>
        <taxon>Pseudomonadota</taxon>
        <taxon>Alphaproteobacteria</taxon>
        <taxon>Rhodobacterales</taxon>
        <taxon>Roseobacteraceae</taxon>
        <taxon>Seohaeicola</taxon>
    </lineage>
</organism>
<comment type="similarity">
    <text evidence="1">Belongs to the LptD family.</text>
</comment>
<evidence type="ECO:0000259" key="2">
    <source>
        <dbReference type="Pfam" id="PF04453"/>
    </source>
</evidence>
<dbReference type="HAMAP" id="MF_01411">
    <property type="entry name" value="LPS_assembly_LptD"/>
    <property type="match status" value="1"/>
</dbReference>
<reference evidence="4" key="1">
    <citation type="journal article" date="2019" name="Int. J. Syst. Evol. Microbiol.">
        <title>The Global Catalogue of Microorganisms (GCM) 10K type strain sequencing project: providing services to taxonomists for standard genome sequencing and annotation.</title>
        <authorList>
            <consortium name="The Broad Institute Genomics Platform"/>
            <consortium name="The Broad Institute Genome Sequencing Center for Infectious Disease"/>
            <person name="Wu L."/>
            <person name="Ma J."/>
        </authorList>
    </citation>
    <scope>NUCLEOTIDE SEQUENCE [LARGE SCALE GENOMIC DNA]</scope>
    <source>
        <strain evidence="4">CCUG 55328</strain>
    </source>
</reference>
<proteinExistence type="inferred from homology"/>
<dbReference type="InterPro" id="IPR007543">
    <property type="entry name" value="LptD_C"/>
</dbReference>
<comment type="subcellular location">
    <subcellularLocation>
        <location evidence="1">Cell outer membrane</location>
    </subcellularLocation>
</comment>
<feature type="chain" id="PRO_5044909455" description="LPS-assembly protein LptD" evidence="1">
    <location>
        <begin position="28"/>
        <end position="733"/>
    </location>
</feature>
<comment type="caution">
    <text evidence="1">Lacks conserved residue(s) required for the propagation of feature annotation.</text>
</comment>
<accession>A0ABW3TFL6</accession>
<dbReference type="EMBL" id="JBHTKR010000006">
    <property type="protein sequence ID" value="MFD1195984.1"/>
    <property type="molecule type" value="Genomic_DNA"/>
</dbReference>
<dbReference type="Pfam" id="PF04453">
    <property type="entry name" value="LptD"/>
    <property type="match status" value="1"/>
</dbReference>
<protein>
    <recommendedName>
        <fullName evidence="1">LPS-assembly protein LptD</fullName>
    </recommendedName>
</protein>
<comment type="subunit">
    <text evidence="1">Component of the lipopolysaccharide transport and assembly complex.</text>
</comment>
<dbReference type="InterPro" id="IPR050218">
    <property type="entry name" value="LptD"/>
</dbReference>
<dbReference type="RefSeq" id="WP_380793474.1">
    <property type="nucleotide sequence ID" value="NZ_JBHTKR010000006.1"/>
</dbReference>